<dbReference type="InterPro" id="IPR058065">
    <property type="entry name" value="LIC_10190-like"/>
</dbReference>
<keyword evidence="1" id="KW-0472">Membrane</keyword>
<dbReference type="NCBIfam" id="NF047510">
    <property type="entry name" value="LIC_10190_fam"/>
    <property type="match status" value="1"/>
</dbReference>
<feature type="transmembrane region" description="Helical" evidence="1">
    <location>
        <begin position="422"/>
        <end position="441"/>
    </location>
</feature>
<dbReference type="Pfam" id="PF26626">
    <property type="entry name" value="DUF8201"/>
    <property type="match status" value="1"/>
</dbReference>
<evidence type="ECO:0000256" key="1">
    <source>
        <dbReference type="SAM" id="Phobius"/>
    </source>
</evidence>
<evidence type="ECO:0000259" key="2">
    <source>
        <dbReference type="Pfam" id="PF26626"/>
    </source>
</evidence>
<keyword evidence="1" id="KW-0812">Transmembrane</keyword>
<accession>A0A939K1L4</accession>
<keyword evidence="4" id="KW-1185">Reference proteome</keyword>
<evidence type="ECO:0000313" key="4">
    <source>
        <dbReference type="Proteomes" id="UP000664034"/>
    </source>
</evidence>
<dbReference type="AlphaFoldDB" id="A0A939K1L4"/>
<feature type="transmembrane region" description="Helical" evidence="1">
    <location>
        <begin position="307"/>
        <end position="326"/>
    </location>
</feature>
<reference evidence="3" key="1">
    <citation type="submission" date="2021-03" db="EMBL/GenBank/DDBJ databases">
        <title>Fibrella sp. HMF5335 genome sequencing and assembly.</title>
        <authorList>
            <person name="Kang H."/>
            <person name="Kim H."/>
            <person name="Bae S."/>
            <person name="Joh K."/>
        </authorList>
    </citation>
    <scope>NUCLEOTIDE SEQUENCE</scope>
    <source>
        <strain evidence="3">HMF5335</strain>
    </source>
</reference>
<proteinExistence type="predicted"/>
<dbReference type="Proteomes" id="UP000664034">
    <property type="component" value="Unassembled WGS sequence"/>
</dbReference>
<feature type="domain" description="DUF8201" evidence="2">
    <location>
        <begin position="1"/>
        <end position="451"/>
    </location>
</feature>
<dbReference type="EMBL" id="JAFMYV010000005">
    <property type="protein sequence ID" value="MBO0937267.1"/>
    <property type="molecule type" value="Genomic_DNA"/>
</dbReference>
<dbReference type="InterPro" id="IPR058514">
    <property type="entry name" value="DUF8201"/>
</dbReference>
<feature type="transmembrane region" description="Helical" evidence="1">
    <location>
        <begin position="447"/>
        <end position="467"/>
    </location>
</feature>
<feature type="transmembrane region" description="Helical" evidence="1">
    <location>
        <begin position="65"/>
        <end position="81"/>
    </location>
</feature>
<feature type="transmembrane region" description="Helical" evidence="1">
    <location>
        <begin position="242"/>
        <end position="258"/>
    </location>
</feature>
<feature type="transmembrane region" description="Helical" evidence="1">
    <location>
        <begin position="38"/>
        <end position="59"/>
    </location>
</feature>
<feature type="transmembrane region" description="Helical" evidence="1">
    <location>
        <begin position="192"/>
        <end position="211"/>
    </location>
</feature>
<sequence>MLLTSAVWLYITLICYLAGHALIALVRRFISVDVYPLPWPLFCLLGAAILTNALGYLYLWLPINAVVHVLVAAILVGYAIWKKPFSAWRPTSDTARKAPKNALTRWIWPTVLGLAFLTVLIRSAQLPRLNDTGGYHAPMIEWIRHYAIVPGLANLNYRFGFNNSWFLLNAFFALPLPGAPVTNALANTVSPWHGINGWLLLMGLAYAVTIWQKKPLAWLWAGFMAGLLLVFHWTLASPTPDLPAQLYAGMVLFIWLDNNGFRAKPLGIEAWLCLLFGLAAMTTKLSTVTVLLLPALTLLQALRQRNWPFLTVATITIVLATAYWWAGNMILTGYLVYPTLSPLVDLFSVDWKVPRYLIEQGLFNLTDGTKAGYAGPAWRVGAWVPHWFITRPPLEQVTAVLLAGVPVAAFFGQKRTAHTGKYGQLWALITATVGVTFWFLLAPDLRFGAASVLLLLLLVYGPVAQRLMATLTSSQRQSTFSLLGILLTTSLLTASFKREVISWLLPAPYPNPPLTTVSLGSQTLYLATDRTDVAHGIRGYWSNCYAAPLPCAPYRPPGLQLRGESLGQGFRIN</sequence>
<comment type="caution">
    <text evidence="3">The sequence shown here is derived from an EMBL/GenBank/DDBJ whole genome shotgun (WGS) entry which is preliminary data.</text>
</comment>
<gene>
    <name evidence="3" type="ORF">J2I47_11985</name>
</gene>
<dbReference type="RefSeq" id="WP_207364814.1">
    <property type="nucleotide sequence ID" value="NZ_JAFMYV010000005.1"/>
</dbReference>
<protein>
    <recommendedName>
        <fullName evidence="2">DUF8201 domain-containing protein</fullName>
    </recommendedName>
</protein>
<feature type="transmembrane region" description="Helical" evidence="1">
    <location>
        <begin position="6"/>
        <end position="26"/>
    </location>
</feature>
<feature type="transmembrane region" description="Helical" evidence="1">
    <location>
        <begin position="270"/>
        <end position="295"/>
    </location>
</feature>
<evidence type="ECO:0000313" key="3">
    <source>
        <dbReference type="EMBL" id="MBO0937267.1"/>
    </source>
</evidence>
<name>A0A939K1L4_9BACT</name>
<organism evidence="3 4">
    <name type="scientific">Fibrella rubiginis</name>
    <dbReference type="NCBI Taxonomy" id="2817060"/>
    <lineage>
        <taxon>Bacteria</taxon>
        <taxon>Pseudomonadati</taxon>
        <taxon>Bacteroidota</taxon>
        <taxon>Cytophagia</taxon>
        <taxon>Cytophagales</taxon>
        <taxon>Spirosomataceae</taxon>
        <taxon>Fibrella</taxon>
    </lineage>
</organism>
<feature type="transmembrane region" description="Helical" evidence="1">
    <location>
        <begin position="218"/>
        <end position="236"/>
    </location>
</feature>
<keyword evidence="1" id="KW-1133">Transmembrane helix</keyword>
<feature type="transmembrane region" description="Helical" evidence="1">
    <location>
        <begin position="166"/>
        <end position="186"/>
    </location>
</feature>
<feature type="transmembrane region" description="Helical" evidence="1">
    <location>
        <begin position="102"/>
        <end position="122"/>
    </location>
</feature>